<feature type="compositionally biased region" description="Basic residues" evidence="1">
    <location>
        <begin position="214"/>
        <end position="226"/>
    </location>
</feature>
<protein>
    <submittedName>
        <fullName evidence="2">Uncharacterized protein</fullName>
    </submittedName>
</protein>
<accession>A0A6L5BBN2</accession>
<organism evidence="2 3">
    <name type="scientific">Apium graveolens</name>
    <name type="common">Celery</name>
    <dbReference type="NCBI Taxonomy" id="4045"/>
    <lineage>
        <taxon>Eukaryota</taxon>
        <taxon>Viridiplantae</taxon>
        <taxon>Streptophyta</taxon>
        <taxon>Embryophyta</taxon>
        <taxon>Tracheophyta</taxon>
        <taxon>Spermatophyta</taxon>
        <taxon>Magnoliopsida</taxon>
        <taxon>eudicotyledons</taxon>
        <taxon>Gunneridae</taxon>
        <taxon>Pentapetalae</taxon>
        <taxon>asterids</taxon>
        <taxon>campanulids</taxon>
        <taxon>Apiales</taxon>
        <taxon>Apiaceae</taxon>
        <taxon>Apioideae</taxon>
        <taxon>apioid superclade</taxon>
        <taxon>Apieae</taxon>
        <taxon>Apium</taxon>
    </lineage>
</organism>
<feature type="compositionally biased region" description="Basic and acidic residues" evidence="1">
    <location>
        <begin position="182"/>
        <end position="199"/>
    </location>
</feature>
<feature type="region of interest" description="Disordered" evidence="1">
    <location>
        <begin position="182"/>
        <end position="238"/>
    </location>
</feature>
<dbReference type="AlphaFoldDB" id="A0A6L5BBN2"/>
<feature type="compositionally biased region" description="Basic and acidic residues" evidence="1">
    <location>
        <begin position="1"/>
        <end position="16"/>
    </location>
</feature>
<gene>
    <name evidence="2" type="ORF">AG4045_021195</name>
</gene>
<feature type="region of interest" description="Disordered" evidence="1">
    <location>
        <begin position="1"/>
        <end position="29"/>
    </location>
</feature>
<comment type="caution">
    <text evidence="2">The sequence shown here is derived from an EMBL/GenBank/DDBJ whole genome shotgun (WGS) entry which is preliminary data.</text>
</comment>
<reference evidence="2" key="1">
    <citation type="submission" date="2020-01" db="EMBL/GenBank/DDBJ databases">
        <title>The Celery Genome Sequence Reveals Sequential Paleo-tetraploidization, Resistance Gene Elimination, Karyotype Evolution, and Functional Innovation in Apiales.</title>
        <authorList>
            <person name="Song X."/>
        </authorList>
    </citation>
    <scope>NUCLEOTIDE SEQUENCE</scope>
    <source>
        <tissue evidence="2">Leaf</tissue>
    </source>
</reference>
<evidence type="ECO:0000256" key="1">
    <source>
        <dbReference type="SAM" id="MobiDB-lite"/>
    </source>
</evidence>
<dbReference type="Proteomes" id="UP000593563">
    <property type="component" value="Unassembled WGS sequence"/>
</dbReference>
<evidence type="ECO:0000313" key="3">
    <source>
        <dbReference type="Proteomes" id="UP000593563"/>
    </source>
</evidence>
<keyword evidence="3" id="KW-1185">Reference proteome</keyword>
<proteinExistence type="predicted"/>
<feature type="compositionally biased region" description="Polar residues" evidence="1">
    <location>
        <begin position="59"/>
        <end position="71"/>
    </location>
</feature>
<name>A0A6L5BBN2_APIGR</name>
<evidence type="ECO:0000313" key="2">
    <source>
        <dbReference type="EMBL" id="KAF1001434.1"/>
    </source>
</evidence>
<dbReference type="EMBL" id="WRXP01004424">
    <property type="protein sequence ID" value="KAF1001434.1"/>
    <property type="molecule type" value="Genomic_DNA"/>
</dbReference>
<feature type="region of interest" description="Disordered" evidence="1">
    <location>
        <begin position="56"/>
        <end position="76"/>
    </location>
</feature>
<sequence length="286" mass="32063">MEDHTADSLVQERDELMVPPSGGNGNPMLRKAHFLKPLLSKETVHLPPPPSPMLYANRNAESLGSPSSRSVCVQERPENDGLTIRSRRSDSFGIRNDLDDNSLIDSNDNVEEDSLTIAQLLNRSRKIDNFENETDVGDEQVTNTVTSKLMASAMCIEATKKISYTRKAVEPNVLIMPSKLCEESKSSAEKRGPKEDAANRSRRLCSSEDNFVKRGMHSSHNSKNRKFSTERQPEVEEYANDNIINLEDKSFDDTTLESQPLGFKARICRLEKIFDMIKEAKGASSK</sequence>